<organism evidence="1 2">
    <name type="scientific">Crenothrix polyspora</name>
    <dbReference type="NCBI Taxonomy" id="360316"/>
    <lineage>
        <taxon>Bacteria</taxon>
        <taxon>Pseudomonadati</taxon>
        <taxon>Pseudomonadota</taxon>
        <taxon>Gammaproteobacteria</taxon>
        <taxon>Methylococcales</taxon>
        <taxon>Crenotrichaceae</taxon>
        <taxon>Crenothrix</taxon>
    </lineage>
</organism>
<proteinExistence type="predicted"/>
<keyword evidence="2" id="KW-1185">Reference proteome</keyword>
<reference evidence="2" key="1">
    <citation type="submission" date="2017-02" db="EMBL/GenBank/DDBJ databases">
        <authorList>
            <person name="Daims H."/>
        </authorList>
    </citation>
    <scope>NUCLEOTIDE SEQUENCE [LARGE SCALE GENOMIC DNA]</scope>
</reference>
<evidence type="ECO:0000313" key="1">
    <source>
        <dbReference type="EMBL" id="SJM94328.1"/>
    </source>
</evidence>
<dbReference type="Proteomes" id="UP000195667">
    <property type="component" value="Unassembled WGS sequence"/>
</dbReference>
<gene>
    <name evidence="1" type="ORF">CRENPOLYSF1_530022</name>
</gene>
<sequence>MIGLTAQSSTGSGRTVKPYTVSRLKWVALVVISCPLKNPDSPIKVNTVCFKKYLTAIKATDMIYNTIQSNSSSFIHTTDNT</sequence>
<dbReference type="AlphaFoldDB" id="A0A1R4HDK5"/>
<protein>
    <submittedName>
        <fullName evidence="1">Uncharacterized protein</fullName>
    </submittedName>
</protein>
<name>A0A1R4HDK5_9GAMM</name>
<evidence type="ECO:0000313" key="2">
    <source>
        <dbReference type="Proteomes" id="UP000195667"/>
    </source>
</evidence>
<accession>A0A1R4HDK5</accession>
<dbReference type="EMBL" id="FUKI01000130">
    <property type="protein sequence ID" value="SJM94328.1"/>
    <property type="molecule type" value="Genomic_DNA"/>
</dbReference>